<dbReference type="PROSITE" id="PS51635">
    <property type="entry name" value="PNPLA"/>
    <property type="match status" value="1"/>
</dbReference>
<keyword evidence="2" id="KW-0378">Hydrolase</keyword>
<protein>
    <submittedName>
        <fullName evidence="4">Patatin-like phospholipase/acyl hydrolase</fullName>
    </submittedName>
</protein>
<dbReference type="SUPFAM" id="SSF52151">
    <property type="entry name" value="FabD/lysophospholipase-like"/>
    <property type="match status" value="1"/>
</dbReference>
<dbReference type="Pfam" id="PF01734">
    <property type="entry name" value="Patatin"/>
    <property type="match status" value="1"/>
</dbReference>
<evidence type="ECO:0000256" key="2">
    <source>
        <dbReference type="PROSITE-ProRule" id="PRU01161"/>
    </source>
</evidence>
<gene>
    <name evidence="4" type="ORF">ABIF63_005315</name>
</gene>
<dbReference type="InterPro" id="IPR002641">
    <property type="entry name" value="PNPLA_dom"/>
</dbReference>
<keyword evidence="2" id="KW-0442">Lipid degradation</keyword>
<proteinExistence type="predicted"/>
<evidence type="ECO:0000313" key="5">
    <source>
        <dbReference type="Proteomes" id="UP001549291"/>
    </source>
</evidence>
<organism evidence="4 5">
    <name type="scientific">Bradyrhizobium japonicum</name>
    <dbReference type="NCBI Taxonomy" id="375"/>
    <lineage>
        <taxon>Bacteria</taxon>
        <taxon>Pseudomonadati</taxon>
        <taxon>Pseudomonadota</taxon>
        <taxon>Alphaproteobacteria</taxon>
        <taxon>Hyphomicrobiales</taxon>
        <taxon>Nitrobacteraceae</taxon>
        <taxon>Bradyrhizobium</taxon>
    </lineage>
</organism>
<dbReference type="Gene3D" id="3.40.1090.10">
    <property type="entry name" value="Cytosolic phospholipase A2 catalytic domain"/>
    <property type="match status" value="1"/>
</dbReference>
<reference evidence="4 5" key="1">
    <citation type="submission" date="2024-06" db="EMBL/GenBank/DDBJ databases">
        <title>Genomic Encyclopedia of Type Strains, Phase V (KMG-V): Genome sequencing to study the core and pangenomes of soil and plant-associated prokaryotes.</title>
        <authorList>
            <person name="Whitman W."/>
        </authorList>
    </citation>
    <scope>NUCLEOTIDE SEQUENCE [LARGE SCALE GENOMIC DNA]</scope>
    <source>
        <strain evidence="4 5">USDA 160</strain>
    </source>
</reference>
<accession>A0ABV2RYB0</accession>
<feature type="active site" description="Nucleophile" evidence="2">
    <location>
        <position position="44"/>
    </location>
</feature>
<dbReference type="PANTHER" id="PTHR24138:SF10">
    <property type="entry name" value="PHOSPHOLIPASE A2"/>
    <property type="match status" value="1"/>
</dbReference>
<dbReference type="RefSeq" id="WP_080584150.1">
    <property type="nucleotide sequence ID" value="NZ_CP066351.1"/>
</dbReference>
<feature type="short sequence motif" description="GXSXG" evidence="2">
    <location>
        <begin position="42"/>
        <end position="46"/>
    </location>
</feature>
<feature type="domain" description="PNPLA" evidence="3">
    <location>
        <begin position="6"/>
        <end position="195"/>
    </location>
</feature>
<evidence type="ECO:0000313" key="4">
    <source>
        <dbReference type="EMBL" id="MET4721209.1"/>
    </source>
</evidence>
<evidence type="ECO:0000256" key="1">
    <source>
        <dbReference type="ARBA" id="ARBA00023098"/>
    </source>
</evidence>
<keyword evidence="5" id="KW-1185">Reference proteome</keyword>
<sequence length="330" mass="36080">MAFQILSLSGGGFMGLYTACVLAELEEEIGGPIARCFDLIAGTSIGGIIALGLAAEVQAGAIRNAIAVDGPKIFSRKPPPQSNLAKRLSLMSNARHAKYRAGKLRATITSIIDEKKKIGHLQHRVMVPAVNLTKGSPQVFKTDHHPSFHRDWKVPVVDVALATSAAPTFFPLHQIRGELFADGGLYANSPDHLALHEAEYFLEQPLKDISILSIGTTTSRFSFSNSGEIDLGWMGWMENQRLPRVMISAQQLNTDAMIGHRLKARYLRIDHDQSPEQERKLALDCASPGAIDDLRALAEASVRENLGKGPLRSFLQHTAAPATFFNRKDL</sequence>
<dbReference type="EMBL" id="JBEPTQ010000002">
    <property type="protein sequence ID" value="MET4721209.1"/>
    <property type="molecule type" value="Genomic_DNA"/>
</dbReference>
<dbReference type="InterPro" id="IPR016035">
    <property type="entry name" value="Acyl_Trfase/lysoPLipase"/>
</dbReference>
<dbReference type="PANTHER" id="PTHR24138">
    <property type="entry name" value="INTRACELLLAR PHOSPHOLIPASE A FAMILY"/>
    <property type="match status" value="1"/>
</dbReference>
<dbReference type="CDD" id="cd07199">
    <property type="entry name" value="Pat17_PNPLA8_PNPLA9_like"/>
    <property type="match status" value="1"/>
</dbReference>
<evidence type="ECO:0000259" key="3">
    <source>
        <dbReference type="PROSITE" id="PS51635"/>
    </source>
</evidence>
<dbReference type="NCBIfam" id="NF041079">
    <property type="entry name" value="CBASS_lipase"/>
    <property type="match status" value="1"/>
</dbReference>
<dbReference type="Proteomes" id="UP001549291">
    <property type="component" value="Unassembled WGS sequence"/>
</dbReference>
<dbReference type="InterPro" id="IPR047156">
    <property type="entry name" value="Teg/CotR/CapV-like"/>
</dbReference>
<name>A0ABV2RYB0_BRAJP</name>
<feature type="short sequence motif" description="GXGXXG" evidence="2">
    <location>
        <begin position="10"/>
        <end position="15"/>
    </location>
</feature>
<comment type="caution">
    <text evidence="4">The sequence shown here is derived from an EMBL/GenBank/DDBJ whole genome shotgun (WGS) entry which is preliminary data.</text>
</comment>
<feature type="short sequence motif" description="DGA/G" evidence="2">
    <location>
        <begin position="182"/>
        <end position="184"/>
    </location>
</feature>
<keyword evidence="1 2" id="KW-0443">Lipid metabolism</keyword>
<feature type="active site" description="Proton acceptor" evidence="2">
    <location>
        <position position="182"/>
    </location>
</feature>